<protein>
    <submittedName>
        <fullName evidence="1">Uncharacterized protein</fullName>
    </submittedName>
</protein>
<name>A0A3A3GBR0_PANTH</name>
<accession>A0A3A3GBR0</accession>
<proteinExistence type="predicted"/>
<dbReference type="Proteomes" id="UP000266177">
    <property type="component" value="Unassembled WGS sequence"/>
</dbReference>
<dbReference type="AlphaFoldDB" id="A0A3A3GBR0"/>
<dbReference type="EMBL" id="QYZD01000032">
    <property type="protein sequence ID" value="RJG20675.1"/>
    <property type="molecule type" value="Genomic_DNA"/>
</dbReference>
<reference evidence="1 2" key="1">
    <citation type="submission" date="2018-09" db="EMBL/GenBank/DDBJ databases">
        <title>Paenibacillus SK2017-BO5.</title>
        <authorList>
            <person name="Piskunova J.V."/>
            <person name="Dubiley S.A."/>
            <person name="Severinov K.V."/>
        </authorList>
    </citation>
    <scope>NUCLEOTIDE SEQUENCE [LARGE SCALE GENOMIC DNA]</scope>
    <source>
        <strain evidence="1 2">BO5</strain>
    </source>
</reference>
<organism evidence="1 2">
    <name type="scientific">Paenibacillus thiaminolyticus</name>
    <name type="common">Bacillus thiaminolyticus</name>
    <dbReference type="NCBI Taxonomy" id="49283"/>
    <lineage>
        <taxon>Bacteria</taxon>
        <taxon>Bacillati</taxon>
        <taxon>Bacillota</taxon>
        <taxon>Bacilli</taxon>
        <taxon>Bacillales</taxon>
        <taxon>Paenibacillaceae</taxon>
        <taxon>Paenibacillus</taxon>
    </lineage>
</organism>
<comment type="caution">
    <text evidence="1">The sequence shown here is derived from an EMBL/GenBank/DDBJ whole genome shotgun (WGS) entry which is preliminary data.</text>
</comment>
<evidence type="ECO:0000313" key="1">
    <source>
        <dbReference type="EMBL" id="RJG20675.1"/>
    </source>
</evidence>
<gene>
    <name evidence="1" type="ORF">DQX05_24260</name>
</gene>
<evidence type="ECO:0000313" key="2">
    <source>
        <dbReference type="Proteomes" id="UP000266177"/>
    </source>
</evidence>
<sequence length="83" mass="8855">MLCKGERKQLLELAYLEQACGESRLWPISPLVRKGQGGGVMVGRPIDQEGGGIECVMFILPIGQEGADVECVIVTLPVVQGMG</sequence>